<sequence length="181" mass="18834">MAVGSFVLAYQIRLPFHTLSSSLPLPRPLPPKASSSLPFHPASAAAAPRTLPRRPPLPAYPPPSPAVDWPVSVAVISVIMAVEVSLSSPPFPPLPPPLLLPKVSLPPSSFGVVSGVLKRRGGGVDAPPPRPPPPPLPPSPSLASLGECTEGIIVSERLFPLSPHGPSSSPQAQDYPRPFPP</sequence>
<evidence type="ECO:0000256" key="1">
    <source>
        <dbReference type="SAM" id="MobiDB-lite"/>
    </source>
</evidence>
<accession>A0A5B7KCX4</accession>
<evidence type="ECO:0000313" key="2">
    <source>
        <dbReference type="EMBL" id="MPD04676.1"/>
    </source>
</evidence>
<dbReference type="Proteomes" id="UP000324222">
    <property type="component" value="Unassembled WGS sequence"/>
</dbReference>
<name>A0A5B7KCX4_PORTR</name>
<protein>
    <submittedName>
        <fullName evidence="2">Uncharacterized protein</fullName>
    </submittedName>
</protein>
<evidence type="ECO:0000313" key="3">
    <source>
        <dbReference type="Proteomes" id="UP000324222"/>
    </source>
</evidence>
<feature type="region of interest" description="Disordered" evidence="1">
    <location>
        <begin position="118"/>
        <end position="145"/>
    </location>
</feature>
<feature type="compositionally biased region" description="Pro residues" evidence="1">
    <location>
        <begin position="126"/>
        <end position="140"/>
    </location>
</feature>
<dbReference type="AlphaFoldDB" id="A0A5B7KCX4"/>
<comment type="caution">
    <text evidence="2">The sequence shown here is derived from an EMBL/GenBank/DDBJ whole genome shotgun (WGS) entry which is preliminary data.</text>
</comment>
<proteinExistence type="predicted"/>
<feature type="region of interest" description="Disordered" evidence="1">
    <location>
        <begin position="159"/>
        <end position="181"/>
    </location>
</feature>
<organism evidence="2 3">
    <name type="scientific">Portunus trituberculatus</name>
    <name type="common">Swimming crab</name>
    <name type="synonym">Neptunus trituberculatus</name>
    <dbReference type="NCBI Taxonomy" id="210409"/>
    <lineage>
        <taxon>Eukaryota</taxon>
        <taxon>Metazoa</taxon>
        <taxon>Ecdysozoa</taxon>
        <taxon>Arthropoda</taxon>
        <taxon>Crustacea</taxon>
        <taxon>Multicrustacea</taxon>
        <taxon>Malacostraca</taxon>
        <taxon>Eumalacostraca</taxon>
        <taxon>Eucarida</taxon>
        <taxon>Decapoda</taxon>
        <taxon>Pleocyemata</taxon>
        <taxon>Brachyura</taxon>
        <taxon>Eubrachyura</taxon>
        <taxon>Portunoidea</taxon>
        <taxon>Portunidae</taxon>
        <taxon>Portuninae</taxon>
        <taxon>Portunus</taxon>
    </lineage>
</organism>
<dbReference type="EMBL" id="VSRR010142229">
    <property type="protein sequence ID" value="MPD04676.1"/>
    <property type="molecule type" value="Genomic_DNA"/>
</dbReference>
<reference evidence="2 3" key="1">
    <citation type="submission" date="2019-05" db="EMBL/GenBank/DDBJ databases">
        <title>Another draft genome of Portunus trituberculatus and its Hox gene families provides insights of decapod evolution.</title>
        <authorList>
            <person name="Jeong J.-H."/>
            <person name="Song I."/>
            <person name="Kim S."/>
            <person name="Choi T."/>
            <person name="Kim D."/>
            <person name="Ryu S."/>
            <person name="Kim W."/>
        </authorList>
    </citation>
    <scope>NUCLEOTIDE SEQUENCE [LARGE SCALE GENOMIC DNA]</scope>
    <source>
        <tissue evidence="2">Muscle</tissue>
    </source>
</reference>
<feature type="compositionally biased region" description="Low complexity" evidence="1">
    <location>
        <begin position="34"/>
        <end position="50"/>
    </location>
</feature>
<feature type="region of interest" description="Disordered" evidence="1">
    <location>
        <begin position="34"/>
        <end position="59"/>
    </location>
</feature>
<keyword evidence="3" id="KW-1185">Reference proteome</keyword>
<gene>
    <name evidence="2" type="ORF">E2C01_100377</name>
</gene>